<reference evidence="3" key="1">
    <citation type="journal article" date="2019" name="Int. J. Syst. Evol. Microbiol.">
        <title>The Global Catalogue of Microorganisms (GCM) 10K type strain sequencing project: providing services to taxonomists for standard genome sequencing and annotation.</title>
        <authorList>
            <consortium name="The Broad Institute Genomics Platform"/>
            <consortium name="The Broad Institute Genome Sequencing Center for Infectious Disease"/>
            <person name="Wu L."/>
            <person name="Ma J."/>
        </authorList>
    </citation>
    <scope>NUCLEOTIDE SEQUENCE [LARGE SCALE GENOMIC DNA]</scope>
    <source>
        <strain evidence="3">JCM 17695</strain>
    </source>
</reference>
<dbReference type="Pfam" id="PF26340">
    <property type="entry name" value="DNA-SBD_ScoMcrA"/>
    <property type="match status" value="1"/>
</dbReference>
<keyword evidence="3" id="KW-1185">Reference proteome</keyword>
<feature type="domain" description="ScoMcrA-like DNA sulfur-binding" evidence="1">
    <location>
        <begin position="13"/>
        <end position="54"/>
    </location>
</feature>
<evidence type="ECO:0000313" key="3">
    <source>
        <dbReference type="Proteomes" id="UP001596512"/>
    </source>
</evidence>
<gene>
    <name evidence="2" type="ORF">ACFQV2_16925</name>
</gene>
<sequence>MAGEIAALVDVLRPAGRKRHQGITLLWAIGRARRAMPRLVRWSDAQPELRALIACPPSCALLRP</sequence>
<protein>
    <recommendedName>
        <fullName evidence="1">ScoMcrA-like DNA sulfur-binding domain-containing protein</fullName>
    </recommendedName>
</protein>
<comment type="caution">
    <text evidence="2">The sequence shown here is derived from an EMBL/GenBank/DDBJ whole genome shotgun (WGS) entry which is preliminary data.</text>
</comment>
<proteinExistence type="predicted"/>
<dbReference type="Proteomes" id="UP001596512">
    <property type="component" value="Unassembled WGS sequence"/>
</dbReference>
<organism evidence="2 3">
    <name type="scientific">Actinokineospora soli</name>
    <dbReference type="NCBI Taxonomy" id="1048753"/>
    <lineage>
        <taxon>Bacteria</taxon>
        <taxon>Bacillati</taxon>
        <taxon>Actinomycetota</taxon>
        <taxon>Actinomycetes</taxon>
        <taxon>Pseudonocardiales</taxon>
        <taxon>Pseudonocardiaceae</taxon>
        <taxon>Actinokineospora</taxon>
    </lineage>
</organism>
<dbReference type="EMBL" id="JBHTEY010000004">
    <property type="protein sequence ID" value="MFC7614949.1"/>
    <property type="molecule type" value="Genomic_DNA"/>
</dbReference>
<name>A0ABW2TMN7_9PSEU</name>
<evidence type="ECO:0000313" key="2">
    <source>
        <dbReference type="EMBL" id="MFC7614949.1"/>
    </source>
</evidence>
<accession>A0ABW2TMN7</accession>
<evidence type="ECO:0000259" key="1">
    <source>
        <dbReference type="Pfam" id="PF26340"/>
    </source>
</evidence>
<dbReference type="InterPro" id="IPR058813">
    <property type="entry name" value="DNA-SBD_ScoMcrA"/>
</dbReference>